<comment type="similarity">
    <text evidence="2">Belongs to the 4-hydroxybenzoyl-CoA thioesterase family. DHNA-CoA hydrolase subfamily.</text>
</comment>
<comment type="pathway">
    <text evidence="2">Quinol/quinone metabolism; 1,4-dihydroxy-2-naphthoate biosynthesis; 1,4-dihydroxy-2-naphthoate from chorismate: step 7/7.</text>
</comment>
<dbReference type="InterPro" id="IPR029069">
    <property type="entry name" value="HotDog_dom_sf"/>
</dbReference>
<keyword evidence="1 2" id="KW-0378">Hydrolase</keyword>
<organism evidence="3 4">
    <name type="scientific">Myxacorys almedinensis A</name>
    <dbReference type="NCBI Taxonomy" id="2690445"/>
    <lineage>
        <taxon>Bacteria</taxon>
        <taxon>Bacillati</taxon>
        <taxon>Cyanobacteriota</taxon>
        <taxon>Cyanophyceae</taxon>
        <taxon>Leptolyngbyales</taxon>
        <taxon>Leptolyngbyaceae</taxon>
        <taxon>Myxacorys</taxon>
        <taxon>Myxacorys almedinensis</taxon>
    </lineage>
</organism>
<evidence type="ECO:0000256" key="2">
    <source>
        <dbReference type="HAMAP-Rule" id="MF_02101"/>
    </source>
</evidence>
<dbReference type="EMBL" id="WVIE01000002">
    <property type="protein sequence ID" value="NDJ16175.1"/>
    <property type="molecule type" value="Genomic_DNA"/>
</dbReference>
<dbReference type="HAMAP" id="MF_02101">
    <property type="entry name" value="DHNA_CoA_hydrolase"/>
    <property type="match status" value="1"/>
</dbReference>
<sequence length="150" mass="16629">MPFTYDRTIRFHETDAAGVVYFTNVLVICHEAYEASLIASGVNAGTFFRSGDAAMPIVHASVEFFKPMYCGDRVSIQLLSKQVNDSTFEICYEILGNASDRAPQTLESDNTARLVGKALTRHVCIAPQTQTRTMLSSQLINWLRQTGSTL</sequence>
<dbReference type="SUPFAM" id="SSF54637">
    <property type="entry name" value="Thioesterase/thiol ester dehydrase-isomerase"/>
    <property type="match status" value="1"/>
</dbReference>
<proteinExistence type="inferred from homology"/>
<comment type="caution">
    <text evidence="3">The sequence shown here is derived from an EMBL/GenBank/DDBJ whole genome shotgun (WGS) entry which is preliminary data.</text>
</comment>
<dbReference type="InterPro" id="IPR022829">
    <property type="entry name" value="DHNA_CoA_hydrolase"/>
</dbReference>
<evidence type="ECO:0000313" key="3">
    <source>
        <dbReference type="EMBL" id="NDJ16175.1"/>
    </source>
</evidence>
<keyword evidence="4" id="KW-1185">Reference proteome</keyword>
<comment type="pathway">
    <text evidence="2">Cofactor biosynthesis; phylloquinone biosynthesis.</text>
</comment>
<gene>
    <name evidence="3" type="ORF">GS601_02540</name>
</gene>
<name>A0A8J8CK14_9CYAN</name>
<dbReference type="RefSeq" id="WP_162421679.1">
    <property type="nucleotide sequence ID" value="NZ_WVIE01000002.1"/>
</dbReference>
<comment type="catalytic activity">
    <reaction evidence="2">
        <text>1,4-dihydroxy-2-naphthoyl-CoA + H2O = 1,4-dihydroxy-2-naphthoate + CoA + H(+)</text>
        <dbReference type="Rhea" id="RHEA:26309"/>
        <dbReference type="ChEBI" id="CHEBI:11173"/>
        <dbReference type="ChEBI" id="CHEBI:15377"/>
        <dbReference type="ChEBI" id="CHEBI:15378"/>
        <dbReference type="ChEBI" id="CHEBI:57287"/>
        <dbReference type="ChEBI" id="CHEBI:58897"/>
        <dbReference type="EC" id="3.1.2.28"/>
    </reaction>
</comment>
<dbReference type="Gene3D" id="3.10.129.10">
    <property type="entry name" value="Hotdog Thioesterase"/>
    <property type="match status" value="1"/>
</dbReference>
<dbReference type="CDD" id="cd00586">
    <property type="entry name" value="4HBT"/>
    <property type="match status" value="1"/>
</dbReference>
<comment type="function">
    <text evidence="2">Catalyzes the hydrolysis of 1,4-dihydroxy-2-naphthoyl-CoA (DHNA-CoA) to 1,4-dihydroxy-2-naphthoate (DHNA), a reaction involved in phylloquinone (vitamin K1) biosynthesis.</text>
</comment>
<dbReference type="Proteomes" id="UP000646053">
    <property type="component" value="Unassembled WGS sequence"/>
</dbReference>
<dbReference type="UniPathway" id="UPA01057">
    <property type="reaction ID" value="UER01033"/>
</dbReference>
<protein>
    <recommendedName>
        <fullName evidence="2">1,4-dihydroxy-2-naphthoyl-CoA hydrolase</fullName>
        <shortName evidence="2">DHNA-CoA hydrolase</shortName>
        <ecNumber evidence="2">3.1.2.28</ecNumber>
    </recommendedName>
    <alternativeName>
        <fullName evidence="2">DHNA-CoA thioesterase</fullName>
    </alternativeName>
</protein>
<accession>A0A8J8CK14</accession>
<dbReference type="AlphaFoldDB" id="A0A8J8CK14"/>
<evidence type="ECO:0000313" key="4">
    <source>
        <dbReference type="Proteomes" id="UP000646053"/>
    </source>
</evidence>
<dbReference type="UniPathway" id="UPA00995"/>
<reference evidence="3" key="1">
    <citation type="submission" date="2019-12" db="EMBL/GenBank/DDBJ databases">
        <title>High-Quality draft genome sequences of three cyanobacteria isolated from the limestone walls of the Old Cathedral of Coimbra.</title>
        <authorList>
            <person name="Tiago I."/>
            <person name="Soares F."/>
            <person name="Portugal A."/>
        </authorList>
    </citation>
    <scope>NUCLEOTIDE SEQUENCE</scope>
    <source>
        <strain evidence="3">A</strain>
    </source>
</reference>
<dbReference type="EC" id="3.1.2.28" evidence="2"/>
<dbReference type="Pfam" id="PF13279">
    <property type="entry name" value="4HBT_2"/>
    <property type="match status" value="1"/>
</dbReference>
<evidence type="ECO:0000256" key="1">
    <source>
        <dbReference type="ARBA" id="ARBA00022801"/>
    </source>
</evidence>
<feature type="active site" evidence="2">
    <location>
        <position position="15"/>
    </location>
</feature>
<dbReference type="GO" id="GO:0042372">
    <property type="term" value="P:phylloquinone biosynthetic process"/>
    <property type="evidence" value="ECO:0007669"/>
    <property type="project" value="UniProtKB-UniRule"/>
</dbReference>
<dbReference type="GO" id="GO:0061522">
    <property type="term" value="F:1,4-dihydroxy-2-naphthoyl-CoA thioesterase activity"/>
    <property type="evidence" value="ECO:0007669"/>
    <property type="project" value="UniProtKB-EC"/>
</dbReference>